<keyword evidence="2" id="KW-0808">Transferase</keyword>
<gene>
    <name evidence="2" type="ORF">FYL31_03830</name>
</gene>
<feature type="domain" description="MobA-like NTP transferase" evidence="1">
    <location>
        <begin position="5"/>
        <end position="246"/>
    </location>
</feature>
<dbReference type="RefSeq" id="WP_148871975.1">
    <property type="nucleotide sequence ID" value="NZ_VSTF01000003.1"/>
</dbReference>
<name>A0A5S4W3H4_9FIRM</name>
<dbReference type="Gene3D" id="3.90.550.10">
    <property type="entry name" value="Spore Coat Polysaccharide Biosynthesis Protein SpsA, Chain A"/>
    <property type="match status" value="1"/>
</dbReference>
<evidence type="ECO:0000313" key="3">
    <source>
        <dbReference type="Proteomes" id="UP000324327"/>
    </source>
</evidence>
<sequence>MIHIIYMAAGNSRRFGSNKLFYELNGKPMYRHLLDNLIEIKDRYNKLKNIGTNEPLDSDEMDADTVIDTYSGTDIGLSKKAGTKNAESNNPVIDITVVTRYREILDYCSSIPDCHAVLSPDSEKGISYTIKAGIMAVQEQKKTGMQMWQSSVWQKKPEKNSGLLHNTAEPEDYYMFAVADQPYLKSQSVIKLIDKVLENKGNKRLVFSLRCRDAVGNPCVFHSSLIPQLLSLEGDKGGRSVAKKYDCVYVDIADECELMDIDTLSNSKHTVTL</sequence>
<dbReference type="Proteomes" id="UP000324327">
    <property type="component" value="Unassembled WGS sequence"/>
</dbReference>
<dbReference type="Pfam" id="PF12804">
    <property type="entry name" value="NTP_transf_3"/>
    <property type="match status" value="1"/>
</dbReference>
<organism evidence="2 3">
    <name type="scientific">Agathobacter rectalis</name>
    <dbReference type="NCBI Taxonomy" id="39491"/>
    <lineage>
        <taxon>Bacteria</taxon>
        <taxon>Bacillati</taxon>
        <taxon>Bacillota</taxon>
        <taxon>Clostridia</taxon>
        <taxon>Lachnospirales</taxon>
        <taxon>Lachnospiraceae</taxon>
        <taxon>Agathobacter</taxon>
    </lineage>
</organism>
<comment type="caution">
    <text evidence="2">The sequence shown here is derived from an EMBL/GenBank/DDBJ whole genome shotgun (WGS) entry which is preliminary data.</text>
</comment>
<dbReference type="InterPro" id="IPR025877">
    <property type="entry name" value="MobA-like_NTP_Trfase"/>
</dbReference>
<dbReference type="CDD" id="cd04182">
    <property type="entry name" value="GT_2_like_f"/>
    <property type="match status" value="1"/>
</dbReference>
<dbReference type="SUPFAM" id="SSF53448">
    <property type="entry name" value="Nucleotide-diphospho-sugar transferases"/>
    <property type="match status" value="2"/>
</dbReference>
<proteinExistence type="predicted"/>
<evidence type="ECO:0000313" key="2">
    <source>
        <dbReference type="EMBL" id="TYL60776.1"/>
    </source>
</evidence>
<dbReference type="InterPro" id="IPR029044">
    <property type="entry name" value="Nucleotide-diphossugar_trans"/>
</dbReference>
<dbReference type="GO" id="GO:0016779">
    <property type="term" value="F:nucleotidyltransferase activity"/>
    <property type="evidence" value="ECO:0007669"/>
    <property type="project" value="UniProtKB-ARBA"/>
</dbReference>
<reference evidence="2 3" key="2">
    <citation type="submission" date="2019-09" db="EMBL/GenBank/DDBJ databases">
        <title>Strain-level analysis of Eubacterium rectale using genomes from metagenomes.</title>
        <authorList>
            <person name="Karcher N."/>
            <person name="Segata N."/>
        </authorList>
    </citation>
    <scope>NUCLEOTIDE SEQUENCE [LARGE SCALE GENOMIC DNA]</scope>
    <source>
        <strain evidence="2 3">T3WBe13</strain>
    </source>
</reference>
<dbReference type="AlphaFoldDB" id="A0A5S4W3H4"/>
<dbReference type="EMBL" id="VSTF01000003">
    <property type="protein sequence ID" value="TYL60776.1"/>
    <property type="molecule type" value="Genomic_DNA"/>
</dbReference>
<accession>A0A5S4W3H4</accession>
<dbReference type="PANTHER" id="PTHR43777:SF1">
    <property type="entry name" value="MOLYBDENUM COFACTOR CYTIDYLYLTRANSFERASE"/>
    <property type="match status" value="1"/>
</dbReference>
<reference evidence="2 3" key="1">
    <citation type="submission" date="2019-08" db="EMBL/GenBank/DDBJ databases">
        <authorList>
            <person name="Duncan S."/>
            <person name="Walker A."/>
        </authorList>
    </citation>
    <scope>NUCLEOTIDE SEQUENCE [LARGE SCALE GENOMIC DNA]</scope>
    <source>
        <strain evidence="2 3">T3WBe13</strain>
    </source>
</reference>
<protein>
    <submittedName>
        <fullName evidence="2">Nucleotidyltransferase family protein</fullName>
    </submittedName>
</protein>
<dbReference type="PANTHER" id="PTHR43777">
    <property type="entry name" value="MOLYBDENUM COFACTOR CYTIDYLYLTRANSFERASE"/>
    <property type="match status" value="1"/>
</dbReference>
<evidence type="ECO:0000259" key="1">
    <source>
        <dbReference type="Pfam" id="PF12804"/>
    </source>
</evidence>